<proteinExistence type="predicted"/>
<gene>
    <name evidence="6" type="ORF">RND81_11G025500</name>
</gene>
<dbReference type="EMBL" id="JBDFQZ010000011">
    <property type="protein sequence ID" value="KAK9675711.1"/>
    <property type="molecule type" value="Genomic_DNA"/>
</dbReference>
<dbReference type="GO" id="GO:0044550">
    <property type="term" value="P:secondary metabolite biosynthetic process"/>
    <property type="evidence" value="ECO:0007669"/>
    <property type="project" value="UniProtKB-ARBA"/>
</dbReference>
<evidence type="ECO:0000256" key="4">
    <source>
        <dbReference type="PIRSR" id="PIRSR000097-3"/>
    </source>
</evidence>
<dbReference type="PIRSF" id="PIRSF000097">
    <property type="entry name" value="AKR"/>
    <property type="match status" value="1"/>
</dbReference>
<dbReference type="Gene3D" id="3.20.20.100">
    <property type="entry name" value="NADP-dependent oxidoreductase domain"/>
    <property type="match status" value="1"/>
</dbReference>
<sequence length="319" mass="35788">MTIPRIQLRDNSGSIPVLGFGTATDPPVSPETTKAAVLTAIQLGYRHFDTACLYYTEEPLGEAIAQALDDGLVSSRNDLFITSKLWCSDAHKDAVVPALKTSLRKLKLEYIDMYLIHWPVSAKAGVYEYPIKKEDFMAMDYKSVWEAMEECKKLGLTKAIGVSNFSRKKLADLLAFAAIPPAVNQVEVNPTWQQKELIQYCNSNNVLVTAYSPLGAIGTFYGSNKVMESTVLKQIASLGNKYVAQICLRWALEQGIAVVVKSFNEERMKQNLDIFEWELSSEDHEMIKMIPQSRVCRGLDYTSNYGPFTTISELWDEDV</sequence>
<dbReference type="InterPro" id="IPR018170">
    <property type="entry name" value="Aldo/ket_reductase_CS"/>
</dbReference>
<name>A0AAW1HH99_SAPOF</name>
<dbReference type="InterPro" id="IPR023210">
    <property type="entry name" value="NADP_OxRdtase_dom"/>
</dbReference>
<feature type="site" description="Lowers pKa of active site Tyr" evidence="4">
    <location>
        <position position="84"/>
    </location>
</feature>
<accession>A0AAW1HH99</accession>
<evidence type="ECO:0000256" key="1">
    <source>
        <dbReference type="ARBA" id="ARBA00023002"/>
    </source>
</evidence>
<dbReference type="AlphaFoldDB" id="A0AAW1HH99"/>
<protein>
    <recommendedName>
        <fullName evidence="5">NADP-dependent oxidoreductase domain-containing protein</fullName>
    </recommendedName>
</protein>
<dbReference type="PROSITE" id="PS00798">
    <property type="entry name" value="ALDOKETO_REDUCTASE_1"/>
    <property type="match status" value="1"/>
</dbReference>
<dbReference type="FunFam" id="3.20.20.100:FF:000014">
    <property type="entry name" value="NAD(P)-linked oxidoreductase superfamily protein"/>
    <property type="match status" value="1"/>
</dbReference>
<dbReference type="SUPFAM" id="SSF51430">
    <property type="entry name" value="NAD(P)-linked oxidoreductase"/>
    <property type="match status" value="1"/>
</dbReference>
<reference evidence="6" key="1">
    <citation type="submission" date="2024-03" db="EMBL/GenBank/DDBJ databases">
        <title>WGS assembly of Saponaria officinalis var. Norfolk2.</title>
        <authorList>
            <person name="Jenkins J."/>
            <person name="Shu S."/>
            <person name="Grimwood J."/>
            <person name="Barry K."/>
            <person name="Goodstein D."/>
            <person name="Schmutz J."/>
            <person name="Leebens-Mack J."/>
            <person name="Osbourn A."/>
        </authorList>
    </citation>
    <scope>NUCLEOTIDE SEQUENCE [LARGE SCALE GENOMIC DNA]</scope>
    <source>
        <strain evidence="6">JIC</strain>
    </source>
</reference>
<organism evidence="6 7">
    <name type="scientific">Saponaria officinalis</name>
    <name type="common">Common soapwort</name>
    <name type="synonym">Lychnis saponaria</name>
    <dbReference type="NCBI Taxonomy" id="3572"/>
    <lineage>
        <taxon>Eukaryota</taxon>
        <taxon>Viridiplantae</taxon>
        <taxon>Streptophyta</taxon>
        <taxon>Embryophyta</taxon>
        <taxon>Tracheophyta</taxon>
        <taxon>Spermatophyta</taxon>
        <taxon>Magnoliopsida</taxon>
        <taxon>eudicotyledons</taxon>
        <taxon>Gunneridae</taxon>
        <taxon>Pentapetalae</taxon>
        <taxon>Caryophyllales</taxon>
        <taxon>Caryophyllaceae</taxon>
        <taxon>Caryophylleae</taxon>
        <taxon>Saponaria</taxon>
    </lineage>
</organism>
<feature type="binding site" evidence="3">
    <location>
        <position position="117"/>
    </location>
    <ligand>
        <name>substrate</name>
    </ligand>
</feature>
<dbReference type="PRINTS" id="PR00069">
    <property type="entry name" value="ALDKETRDTASE"/>
</dbReference>
<evidence type="ECO:0000256" key="2">
    <source>
        <dbReference type="PIRSR" id="PIRSR000097-1"/>
    </source>
</evidence>
<evidence type="ECO:0000259" key="5">
    <source>
        <dbReference type="Pfam" id="PF00248"/>
    </source>
</evidence>
<dbReference type="Proteomes" id="UP001443914">
    <property type="component" value="Unassembled WGS sequence"/>
</dbReference>
<dbReference type="InterPro" id="IPR020471">
    <property type="entry name" value="AKR"/>
</dbReference>
<feature type="active site" description="Proton donor" evidence="2">
    <location>
        <position position="54"/>
    </location>
</feature>
<evidence type="ECO:0000256" key="3">
    <source>
        <dbReference type="PIRSR" id="PIRSR000097-2"/>
    </source>
</evidence>
<dbReference type="InterPro" id="IPR036812">
    <property type="entry name" value="NAD(P)_OxRdtase_dom_sf"/>
</dbReference>
<comment type="caution">
    <text evidence="6">The sequence shown here is derived from an EMBL/GenBank/DDBJ whole genome shotgun (WGS) entry which is preliminary data.</text>
</comment>
<dbReference type="CDD" id="cd19124">
    <property type="entry name" value="AKR_AKR4A_4B"/>
    <property type="match status" value="1"/>
</dbReference>
<dbReference type="InterPro" id="IPR044497">
    <property type="entry name" value="AKR4A/B"/>
</dbReference>
<evidence type="ECO:0000313" key="6">
    <source>
        <dbReference type="EMBL" id="KAK9675711.1"/>
    </source>
</evidence>
<dbReference type="GO" id="GO:0016616">
    <property type="term" value="F:oxidoreductase activity, acting on the CH-OH group of donors, NAD or NADP as acceptor"/>
    <property type="evidence" value="ECO:0007669"/>
    <property type="project" value="InterPro"/>
</dbReference>
<dbReference type="Pfam" id="PF00248">
    <property type="entry name" value="Aldo_ket_red"/>
    <property type="match status" value="1"/>
</dbReference>
<keyword evidence="1" id="KW-0560">Oxidoreductase</keyword>
<keyword evidence="7" id="KW-1185">Reference proteome</keyword>
<dbReference type="PROSITE" id="PS00062">
    <property type="entry name" value="ALDOKETO_REDUCTASE_2"/>
    <property type="match status" value="1"/>
</dbReference>
<dbReference type="PANTHER" id="PTHR11732">
    <property type="entry name" value="ALDO/KETO REDUCTASE"/>
    <property type="match status" value="1"/>
</dbReference>
<evidence type="ECO:0000313" key="7">
    <source>
        <dbReference type="Proteomes" id="UP001443914"/>
    </source>
</evidence>
<dbReference type="PROSITE" id="PS00063">
    <property type="entry name" value="ALDOKETO_REDUCTASE_3"/>
    <property type="match status" value="1"/>
</dbReference>
<feature type="domain" description="NADP-dependent oxidoreductase" evidence="5">
    <location>
        <begin position="18"/>
        <end position="288"/>
    </location>
</feature>